<evidence type="ECO:0000256" key="1">
    <source>
        <dbReference type="ARBA" id="ARBA00004167"/>
    </source>
</evidence>
<keyword evidence="5 8" id="KW-0472">Membrane</keyword>
<evidence type="ECO:0000256" key="7">
    <source>
        <dbReference type="SAM" id="MobiDB-lite"/>
    </source>
</evidence>
<keyword evidence="10" id="KW-1185">Reference proteome</keyword>
<evidence type="ECO:0000256" key="6">
    <source>
        <dbReference type="SAM" id="Coils"/>
    </source>
</evidence>
<evidence type="ECO:0000256" key="3">
    <source>
        <dbReference type="ARBA" id="ARBA00022692"/>
    </source>
</evidence>
<feature type="coiled-coil region" evidence="6">
    <location>
        <begin position="99"/>
        <end position="170"/>
    </location>
</feature>
<dbReference type="Proteomes" id="UP000219111">
    <property type="component" value="Unassembled WGS sequence"/>
</dbReference>
<dbReference type="InterPro" id="IPR005498">
    <property type="entry name" value="T4SS_VirB10/TraB/TrbI"/>
</dbReference>
<comment type="subcellular location">
    <subcellularLocation>
        <location evidence="1">Membrane</location>
        <topology evidence="1">Single-pass membrane protein</topology>
    </subcellularLocation>
</comment>
<comment type="similarity">
    <text evidence="2">Belongs to the TrbI/VirB10 family.</text>
</comment>
<accession>A0A285T6T4</accession>
<feature type="transmembrane region" description="Helical" evidence="8">
    <location>
        <begin position="31"/>
        <end position="51"/>
    </location>
</feature>
<name>A0A285T6T4_9RHOB</name>
<dbReference type="GO" id="GO:0016020">
    <property type="term" value="C:membrane"/>
    <property type="evidence" value="ECO:0007669"/>
    <property type="project" value="UniProtKB-SubCell"/>
</dbReference>
<keyword evidence="4 8" id="KW-1133">Transmembrane helix</keyword>
<organism evidence="9 10">
    <name type="scientific">Rhodobacter maris</name>
    <dbReference type="NCBI Taxonomy" id="446682"/>
    <lineage>
        <taxon>Bacteria</taxon>
        <taxon>Pseudomonadati</taxon>
        <taxon>Pseudomonadota</taxon>
        <taxon>Alphaproteobacteria</taxon>
        <taxon>Rhodobacterales</taxon>
        <taxon>Rhodobacter group</taxon>
        <taxon>Rhodobacter</taxon>
    </lineage>
</organism>
<dbReference type="InterPro" id="IPR042217">
    <property type="entry name" value="T4SS_VirB10/TrbI"/>
</dbReference>
<dbReference type="Pfam" id="PF03743">
    <property type="entry name" value="TrbI"/>
    <property type="match status" value="1"/>
</dbReference>
<evidence type="ECO:0000256" key="4">
    <source>
        <dbReference type="ARBA" id="ARBA00022989"/>
    </source>
</evidence>
<reference evidence="10" key="1">
    <citation type="submission" date="2017-08" db="EMBL/GenBank/DDBJ databases">
        <authorList>
            <person name="Varghese N."/>
            <person name="Submissions S."/>
        </authorList>
    </citation>
    <scope>NUCLEOTIDE SEQUENCE [LARGE SCALE GENOMIC DNA]</scope>
    <source>
        <strain evidence="10">JA276</strain>
    </source>
</reference>
<dbReference type="Gene3D" id="2.40.128.260">
    <property type="entry name" value="Type IV secretion system, VirB10/TraB/TrbI"/>
    <property type="match status" value="1"/>
</dbReference>
<sequence>MSQDTEDLAARLAALESTTDKKKGPARPSPLVALLGVGGIMAVGGLAWATLQPAPETPLPTAAPEEFQTEGSGFGDLAPMRAAEPTPPPAEETGPSASELALMESLATLRAELEELRARPVEASDSGAEQAIADLTARIAALQESSTEAQRALERQLTERDRQLEQMRMDLELARLTPPTPKETGPSEEELRLADLERRRIAEAEARAERIASPMIAFSGMGAGKDGESTLEAARLNENEAFVRAGAKPASVTRAEVIANPGNTVVQGTMIQAVTETALDSTLPGAIRAIVSEDVHAFDGTRVLIPRGARLVGRYRSDVALAQSRVMVAWDRIILPDNQTVEISAFGGDALGRTGTTGFVDTRFAQRFGSAALISLIGALPAAAAGQIDDETASDVASDVGTDLRDSTQSVMQDYLAISPVIHVDQGTRITVMVDRDLEIF</sequence>
<evidence type="ECO:0000256" key="5">
    <source>
        <dbReference type="ARBA" id="ARBA00023136"/>
    </source>
</evidence>
<evidence type="ECO:0000256" key="2">
    <source>
        <dbReference type="ARBA" id="ARBA00010265"/>
    </source>
</evidence>
<feature type="region of interest" description="Disordered" evidence="7">
    <location>
        <begin position="55"/>
        <end position="76"/>
    </location>
</feature>
<keyword evidence="6" id="KW-0175">Coiled coil</keyword>
<dbReference type="EMBL" id="OBMT01000015">
    <property type="protein sequence ID" value="SOC17125.1"/>
    <property type="molecule type" value="Genomic_DNA"/>
</dbReference>
<dbReference type="RefSeq" id="WP_097071114.1">
    <property type="nucleotide sequence ID" value="NZ_OBMT01000015.1"/>
</dbReference>
<dbReference type="OrthoDB" id="9807354at2"/>
<keyword evidence="3 8" id="KW-0812">Transmembrane</keyword>
<evidence type="ECO:0000256" key="8">
    <source>
        <dbReference type="SAM" id="Phobius"/>
    </source>
</evidence>
<dbReference type="AlphaFoldDB" id="A0A285T6T4"/>
<proteinExistence type="inferred from homology"/>
<evidence type="ECO:0000313" key="9">
    <source>
        <dbReference type="EMBL" id="SOC17125.1"/>
    </source>
</evidence>
<evidence type="ECO:0000313" key="10">
    <source>
        <dbReference type="Proteomes" id="UP000219111"/>
    </source>
</evidence>
<protein>
    <submittedName>
        <fullName evidence="9">Type IV secretion system protein VirB10</fullName>
    </submittedName>
</protein>
<gene>
    <name evidence="9" type="ORF">SAMN05877831_11561</name>
</gene>
<dbReference type="CDD" id="cd16429">
    <property type="entry name" value="VirB10"/>
    <property type="match status" value="1"/>
</dbReference>
<feature type="compositionally biased region" description="Low complexity" evidence="7">
    <location>
        <begin position="55"/>
        <end position="66"/>
    </location>
</feature>